<dbReference type="SUPFAM" id="SSF52413">
    <property type="entry name" value="UDP-glucose/GDP-mannose dehydrogenase C-terminal domain"/>
    <property type="match status" value="1"/>
</dbReference>
<evidence type="ECO:0000259" key="4">
    <source>
        <dbReference type="SMART" id="SM00984"/>
    </source>
</evidence>
<dbReference type="InterPro" id="IPR014027">
    <property type="entry name" value="UDP-Glc/GDP-Man_DH_C"/>
</dbReference>
<evidence type="ECO:0000256" key="3">
    <source>
        <dbReference type="PIRNR" id="PIRNR000124"/>
    </source>
</evidence>
<dbReference type="GO" id="GO:0000271">
    <property type="term" value="P:polysaccharide biosynthetic process"/>
    <property type="evidence" value="ECO:0007669"/>
    <property type="project" value="InterPro"/>
</dbReference>
<evidence type="ECO:0000313" key="6">
    <source>
        <dbReference type="Proteomes" id="UP000198802"/>
    </source>
</evidence>
<dbReference type="InterPro" id="IPR008927">
    <property type="entry name" value="6-PGluconate_DH-like_C_sf"/>
</dbReference>
<feature type="domain" description="UDP-glucose/GDP-mannose dehydrogenase C-terminal" evidence="4">
    <location>
        <begin position="313"/>
        <end position="407"/>
    </location>
</feature>
<dbReference type="InterPro" id="IPR014026">
    <property type="entry name" value="UDP-Glc/GDP-Man_DH_dimer"/>
</dbReference>
<dbReference type="GO" id="GO:0051287">
    <property type="term" value="F:NAD binding"/>
    <property type="evidence" value="ECO:0007669"/>
    <property type="project" value="InterPro"/>
</dbReference>
<dbReference type="GO" id="GO:0016628">
    <property type="term" value="F:oxidoreductase activity, acting on the CH-CH group of donors, NAD or NADP as acceptor"/>
    <property type="evidence" value="ECO:0007669"/>
    <property type="project" value="InterPro"/>
</dbReference>
<dbReference type="PIRSF" id="PIRSF500136">
    <property type="entry name" value="UDP_ManNAc_DH"/>
    <property type="match status" value="1"/>
</dbReference>
<dbReference type="PANTHER" id="PTHR43491">
    <property type="entry name" value="UDP-N-ACETYL-D-MANNOSAMINE DEHYDROGENASE"/>
    <property type="match status" value="1"/>
</dbReference>
<dbReference type="Pfam" id="PF03720">
    <property type="entry name" value="UDPG_MGDP_dh_C"/>
    <property type="match status" value="1"/>
</dbReference>
<dbReference type="InterPro" id="IPR036220">
    <property type="entry name" value="UDP-Glc/GDP-Man_DH_C_sf"/>
</dbReference>
<dbReference type="NCBIfam" id="TIGR03026">
    <property type="entry name" value="NDP-sugDHase"/>
    <property type="match status" value="1"/>
</dbReference>
<proteinExistence type="inferred from homology"/>
<protein>
    <submittedName>
        <fullName evidence="5">UDP-N-acetyl-D-glucosamine dehydrogenase</fullName>
    </submittedName>
</protein>
<keyword evidence="1" id="KW-0560">Oxidoreductase</keyword>
<keyword evidence="6" id="KW-1185">Reference proteome</keyword>
<dbReference type="InterPro" id="IPR028359">
    <property type="entry name" value="UDP_ManNAc/GlcNAc_DH"/>
</dbReference>
<gene>
    <name evidence="5" type="ORF">Ga0074812_101269</name>
</gene>
<dbReference type="InterPro" id="IPR001732">
    <property type="entry name" value="UDP-Glc/GDP-Man_DH_N"/>
</dbReference>
<sequence length="453" mass="48182">MVGQGYVGLPLAMRAVEVGWRVVGVDVDISRVKRLVVGESYVEDIADGQLAAALASGRYEATTDYAAAAAFDVAVVTVPTPLREGVPDLSFVTDAARSLAPFVRPGATVVLESTTYPGTTEELFGPLLEELSGLTAGTDFRLGYSPERIDPGNKVWRLENTPKVVSGVDEASLRAVTAFYDSLVDSTVPVASTRTAELTKLLENTFRHVNIALVNELAMFAHELGADVWAAIDAASTKPFGFMPFRPGPGVGGHCLPIDPSYLSWRVRSRLGRSFRFVELANDINHHMPDHVVSRVTEILGRRGCSVRGSRILLLGLAYKRNTGDSRESPAARVAALLADRGAEVFAADPHVDPARVPGRIELVDADEEQTAAADLVVVLVDHDAFRRDIVLSHARAVLDTRHWLQPSAGSAAVPTAATTATAAAGVGALSGSARAFVPAQRSAPGRAMVESM</sequence>
<evidence type="ECO:0000256" key="2">
    <source>
        <dbReference type="ARBA" id="ARBA00023027"/>
    </source>
</evidence>
<dbReference type="Pfam" id="PF00984">
    <property type="entry name" value="UDPG_MGDP_dh"/>
    <property type="match status" value="1"/>
</dbReference>
<dbReference type="AlphaFoldDB" id="A0A0S4QDX3"/>
<dbReference type="SUPFAM" id="SSF48179">
    <property type="entry name" value="6-phosphogluconate dehydrogenase C-terminal domain-like"/>
    <property type="match status" value="1"/>
</dbReference>
<dbReference type="SMART" id="SM00984">
    <property type="entry name" value="UDPG_MGDP_dh_C"/>
    <property type="match status" value="1"/>
</dbReference>
<dbReference type="InterPro" id="IPR017476">
    <property type="entry name" value="UDP-Glc/GDP-Man"/>
</dbReference>
<dbReference type="Gene3D" id="3.40.50.720">
    <property type="entry name" value="NAD(P)-binding Rossmann-like Domain"/>
    <property type="match status" value="2"/>
</dbReference>
<dbReference type="Pfam" id="PF03721">
    <property type="entry name" value="UDPG_MGDP_dh_N"/>
    <property type="match status" value="1"/>
</dbReference>
<evidence type="ECO:0000256" key="1">
    <source>
        <dbReference type="ARBA" id="ARBA00023002"/>
    </source>
</evidence>
<dbReference type="SUPFAM" id="SSF51735">
    <property type="entry name" value="NAD(P)-binding Rossmann-fold domains"/>
    <property type="match status" value="1"/>
</dbReference>
<name>A0A0S4QDX3_9ACTN</name>
<dbReference type="InterPro" id="IPR036291">
    <property type="entry name" value="NAD(P)-bd_dom_sf"/>
</dbReference>
<dbReference type="Proteomes" id="UP000198802">
    <property type="component" value="Unassembled WGS sequence"/>
</dbReference>
<comment type="similarity">
    <text evidence="3">Belongs to the UDP-glucose/GDP-mannose dehydrogenase family.</text>
</comment>
<accession>A0A0S4QDX3</accession>
<evidence type="ECO:0000313" key="5">
    <source>
        <dbReference type="EMBL" id="CUU53771.1"/>
    </source>
</evidence>
<keyword evidence="2" id="KW-0520">NAD</keyword>
<dbReference type="GO" id="GO:0016616">
    <property type="term" value="F:oxidoreductase activity, acting on the CH-OH group of donors, NAD or NADP as acceptor"/>
    <property type="evidence" value="ECO:0007669"/>
    <property type="project" value="InterPro"/>
</dbReference>
<reference evidence="6" key="1">
    <citation type="submission" date="2015-11" db="EMBL/GenBank/DDBJ databases">
        <authorList>
            <person name="Varghese N."/>
        </authorList>
    </citation>
    <scope>NUCLEOTIDE SEQUENCE [LARGE SCALE GENOMIC DNA]</scope>
    <source>
        <strain evidence="6">DSM 45899</strain>
    </source>
</reference>
<dbReference type="PANTHER" id="PTHR43491:SF1">
    <property type="entry name" value="UDP-N-ACETYL-D-MANNOSAMINE DEHYDROGENASE"/>
    <property type="match status" value="1"/>
</dbReference>
<organism evidence="5 6">
    <name type="scientific">Parafrankia irregularis</name>
    <dbReference type="NCBI Taxonomy" id="795642"/>
    <lineage>
        <taxon>Bacteria</taxon>
        <taxon>Bacillati</taxon>
        <taxon>Actinomycetota</taxon>
        <taxon>Actinomycetes</taxon>
        <taxon>Frankiales</taxon>
        <taxon>Frankiaceae</taxon>
        <taxon>Parafrankia</taxon>
    </lineage>
</organism>
<dbReference type="PIRSF" id="PIRSF000124">
    <property type="entry name" value="UDPglc_GDPman_dh"/>
    <property type="match status" value="1"/>
</dbReference>
<dbReference type="EMBL" id="FAOZ01000001">
    <property type="protein sequence ID" value="CUU53771.1"/>
    <property type="molecule type" value="Genomic_DNA"/>
</dbReference>